<keyword evidence="5 8" id="KW-1133">Transmembrane helix</keyword>
<evidence type="ECO:0000256" key="5">
    <source>
        <dbReference type="ARBA" id="ARBA00022989"/>
    </source>
</evidence>
<keyword evidence="2" id="KW-1003">Cell membrane</keyword>
<gene>
    <name evidence="9" type="ORF">H7849_20195</name>
</gene>
<evidence type="ECO:0000256" key="6">
    <source>
        <dbReference type="ARBA" id="ARBA00023136"/>
    </source>
</evidence>
<organism evidence="9 10">
    <name type="scientific">Alloacidobacterium dinghuense</name>
    <dbReference type="NCBI Taxonomy" id="2763107"/>
    <lineage>
        <taxon>Bacteria</taxon>
        <taxon>Pseudomonadati</taxon>
        <taxon>Acidobacteriota</taxon>
        <taxon>Terriglobia</taxon>
        <taxon>Terriglobales</taxon>
        <taxon>Acidobacteriaceae</taxon>
        <taxon>Alloacidobacterium</taxon>
    </lineage>
</organism>
<dbReference type="EMBL" id="CP060394">
    <property type="protein sequence ID" value="QNI31378.1"/>
    <property type="molecule type" value="Genomic_DNA"/>
</dbReference>
<feature type="transmembrane region" description="Helical" evidence="8">
    <location>
        <begin position="276"/>
        <end position="296"/>
    </location>
</feature>
<evidence type="ECO:0000313" key="9">
    <source>
        <dbReference type="EMBL" id="QNI31378.1"/>
    </source>
</evidence>
<comment type="similarity">
    <text evidence="7">Belongs to the glycosyltransferase 87 family.</text>
</comment>
<evidence type="ECO:0000256" key="3">
    <source>
        <dbReference type="ARBA" id="ARBA00022679"/>
    </source>
</evidence>
<keyword evidence="3" id="KW-0808">Transferase</keyword>
<dbReference type="GO" id="GO:0016758">
    <property type="term" value="F:hexosyltransferase activity"/>
    <property type="evidence" value="ECO:0007669"/>
    <property type="project" value="InterPro"/>
</dbReference>
<evidence type="ECO:0000256" key="1">
    <source>
        <dbReference type="ARBA" id="ARBA00004651"/>
    </source>
</evidence>
<proteinExistence type="inferred from homology"/>
<sequence length="400" mass="44033">MLHPSGMCPILAANPLEVCTKEDAACTKVDRKTGSPAIWCFLLAIPGVVFMLLFVRAAGDHVSDFTGFLVGAKLLGTARLYDVATNLAFQNALIGKTNDGVIYMRMPFWAFVMKPFLALSYGHALLLWRTMMGVVLLACGFLSGRFRSFFLLVLAWSIPAAGCIETGNDAPLILLFMLISLVCWRKNRKILAGASLGLCIVKFHFLIFLPLLVLRKKHRQELIGFSLSVAALMAANFAVQPDWVKLYWAALHLEKNINANSALMPNFYSAFFWTGYPRFAVAVGALLVLALVWPICRRLPFDLAMPLCVFSALLASPHTNYLDGILAIPALLAVNSRFRQVRPLAVFLLSPIVGILSYFGPRSTGPIIIVTASISLLGAVVYLVSNYSEAIDWREENGLR</sequence>
<evidence type="ECO:0000256" key="8">
    <source>
        <dbReference type="SAM" id="Phobius"/>
    </source>
</evidence>
<dbReference type="KEGG" id="adin:H7849_20195"/>
<keyword evidence="4 8" id="KW-0812">Transmembrane</keyword>
<protein>
    <submittedName>
        <fullName evidence="9">DUF2029 domain-containing protein</fullName>
    </submittedName>
</protein>
<evidence type="ECO:0000256" key="4">
    <source>
        <dbReference type="ARBA" id="ARBA00022692"/>
    </source>
</evidence>
<comment type="subcellular location">
    <subcellularLocation>
        <location evidence="1">Cell membrane</location>
        <topology evidence="1">Multi-pass membrane protein</topology>
    </subcellularLocation>
</comment>
<dbReference type="Proteomes" id="UP000515312">
    <property type="component" value="Chromosome"/>
</dbReference>
<evidence type="ECO:0000256" key="7">
    <source>
        <dbReference type="ARBA" id="ARBA00024033"/>
    </source>
</evidence>
<feature type="transmembrane region" description="Helical" evidence="8">
    <location>
        <begin position="341"/>
        <end position="359"/>
    </location>
</feature>
<feature type="transmembrane region" description="Helical" evidence="8">
    <location>
        <begin position="37"/>
        <end position="59"/>
    </location>
</feature>
<accession>A0A7G8BFQ8</accession>
<evidence type="ECO:0000256" key="2">
    <source>
        <dbReference type="ARBA" id="ARBA00022475"/>
    </source>
</evidence>
<keyword evidence="10" id="KW-1185">Reference proteome</keyword>
<feature type="transmembrane region" description="Helical" evidence="8">
    <location>
        <begin position="365"/>
        <end position="384"/>
    </location>
</feature>
<dbReference type="InterPro" id="IPR018584">
    <property type="entry name" value="GT87"/>
</dbReference>
<feature type="transmembrane region" description="Helical" evidence="8">
    <location>
        <begin position="190"/>
        <end position="214"/>
    </location>
</feature>
<evidence type="ECO:0000313" key="10">
    <source>
        <dbReference type="Proteomes" id="UP000515312"/>
    </source>
</evidence>
<dbReference type="GO" id="GO:0005886">
    <property type="term" value="C:plasma membrane"/>
    <property type="evidence" value="ECO:0007669"/>
    <property type="project" value="UniProtKB-SubCell"/>
</dbReference>
<feature type="transmembrane region" description="Helical" evidence="8">
    <location>
        <begin position="116"/>
        <end position="142"/>
    </location>
</feature>
<reference evidence="9 10" key="1">
    <citation type="submission" date="2020-08" db="EMBL/GenBank/DDBJ databases">
        <title>Edaphobacter telluris sp. nov. and Acidobacterium dinghuensis sp. nov., two acidobacteria isolated from forest soil.</title>
        <authorList>
            <person name="Fu J."/>
            <person name="Qiu L."/>
        </authorList>
    </citation>
    <scope>NUCLEOTIDE SEQUENCE [LARGE SCALE GENOMIC DNA]</scope>
    <source>
        <strain evidence="9">4Y35</strain>
    </source>
</reference>
<keyword evidence="6 8" id="KW-0472">Membrane</keyword>
<dbReference type="Pfam" id="PF09594">
    <property type="entry name" value="GT87"/>
    <property type="match status" value="1"/>
</dbReference>
<name>A0A7G8BFQ8_9BACT</name>
<dbReference type="RefSeq" id="WP_186741963.1">
    <property type="nucleotide sequence ID" value="NZ_CP060394.1"/>
</dbReference>
<dbReference type="AlphaFoldDB" id="A0A7G8BFQ8"/>